<feature type="region of interest" description="Disordered" evidence="1">
    <location>
        <begin position="444"/>
        <end position="533"/>
    </location>
</feature>
<comment type="caution">
    <text evidence="3">The sequence shown here is derived from an EMBL/GenBank/DDBJ whole genome shotgun (WGS) entry which is preliminary data.</text>
</comment>
<dbReference type="InterPro" id="IPR011119">
    <property type="entry name" value="Unchr_helicase_relaxase_TraI"/>
</dbReference>
<feature type="compositionally biased region" description="Low complexity" evidence="1">
    <location>
        <begin position="489"/>
        <end position="500"/>
    </location>
</feature>
<feature type="compositionally biased region" description="Polar residues" evidence="1">
    <location>
        <begin position="521"/>
        <end position="533"/>
    </location>
</feature>
<gene>
    <name evidence="3" type="ORF">HF568_06210</name>
</gene>
<feature type="region of interest" description="Disordered" evidence="1">
    <location>
        <begin position="716"/>
        <end position="738"/>
    </location>
</feature>
<dbReference type="NCBIfam" id="NF041494">
    <property type="entry name" value="MobH"/>
    <property type="match status" value="1"/>
</dbReference>
<dbReference type="AlphaFoldDB" id="A0A8X8GAZ8"/>
<dbReference type="RefSeq" id="WP_215886164.1">
    <property type="nucleotide sequence ID" value="NZ_CP134225.1"/>
</dbReference>
<dbReference type="Pfam" id="PF07514">
    <property type="entry name" value="TraI_2"/>
    <property type="match status" value="1"/>
</dbReference>
<feature type="domain" description="Uncharacterised" evidence="2">
    <location>
        <begin position="66"/>
        <end position="392"/>
    </location>
</feature>
<dbReference type="Gene3D" id="1.10.3210.40">
    <property type="match status" value="1"/>
</dbReference>
<evidence type="ECO:0000259" key="2">
    <source>
        <dbReference type="Pfam" id="PF07514"/>
    </source>
</evidence>
<dbReference type="Proteomes" id="UP000887300">
    <property type="component" value="Unassembled WGS sequence"/>
</dbReference>
<protein>
    <recommendedName>
        <fullName evidence="2">Uncharacterized domain-containing protein</fullName>
    </recommendedName>
</protein>
<reference evidence="3" key="1">
    <citation type="journal article" date="2021" name="ISME J.">
        <title>Genomic evolution of the class Acidithiobacillia: deep-branching Proteobacteria living in extreme acidic conditions.</title>
        <authorList>
            <person name="Moya-Beltran A."/>
            <person name="Beard S."/>
            <person name="Rojas-Villalobos C."/>
            <person name="Issotta F."/>
            <person name="Gallardo Y."/>
            <person name="Ulloa R."/>
            <person name="Giaveno A."/>
            <person name="Degli Esposti M."/>
            <person name="Johnson D.B."/>
            <person name="Quatrini R."/>
        </authorList>
    </citation>
    <scope>NUCLEOTIDE SEQUENCE</scope>
    <source>
        <strain evidence="3">DSM 583</strain>
    </source>
</reference>
<name>A0A8X8GAZ8_ACIFI</name>
<sequence length="738" mass="80131">MLNNLSTWGRYRLRKVLDLLDARETPETASRPAASAPEGQAVPDAWERQTDITIPTYPPFRQGLPAVSADLIVQTQSMLIRDLYSAVGIDKTLWRKLYMPIILRYAGHAHLLPASENNHHRGAGGLFRHGLEAALYAVRLVDGKDSLEKSAFLLHPQDRILQESRLRFSVFCAALLHDAGKPISDSMVNSADGNDVWNPLLEGLPEWASRTATDHYHIHWRANRKSRHEAVTAVLFPRLVGEYAMGWLHEADPSWVDLVSKSLVSYETGVNRVRDFATYGDKESVRLDLRGQGIEGDGIGVPIERHILAAMREMVFDGSWQPDVKGGMLWVCEAPDDHVGRSFAPGTPLLALAWPRAGETVIAKLRRDGMPGVPNNPALIASMLLERGIAVPFREESSGGDSRIDYWYLQPPAEQSGIGASTATTPSQQVLVLSSPEYLLNPAPVPGKYRLNSGRQQPQESAGAGTANTLVPAPATPAPQHPKNSGQEKAGNANKNAAAKTQNSPLTGPRTEAITAPPMTEPQSGPALSSTIVDSDQKTTAVRILTTISMDLLLRRRNAGLVTPAGNSAWLRFPEALQNMGYKPIDILKLLAADGYLSPDPTNPEVLTQKMTLPGTDKAVTVAVLTEKAIAVAPCLGISHNTQAEDHRSALEYLLATASQCPAGRFVAAGAGSSKQKDPTASAGFWFLPVHWVVQQLHGKYPGVVCPEMVLRTLENGPGNREEDGPLVRVPAQLDEEH</sequence>
<evidence type="ECO:0000313" key="3">
    <source>
        <dbReference type="EMBL" id="MBU2722806.1"/>
    </source>
</evidence>
<dbReference type="EMBL" id="JABBHS010000191">
    <property type="protein sequence ID" value="MBU2722806.1"/>
    <property type="molecule type" value="Genomic_DNA"/>
</dbReference>
<accession>A0A8X8GAZ8</accession>
<evidence type="ECO:0000256" key="1">
    <source>
        <dbReference type="SAM" id="MobiDB-lite"/>
    </source>
</evidence>
<organism evidence="3 4">
    <name type="scientific">Acidithiobacillus ferridurans</name>
    <dbReference type="NCBI Taxonomy" id="1232575"/>
    <lineage>
        <taxon>Bacteria</taxon>
        <taxon>Pseudomonadati</taxon>
        <taxon>Pseudomonadota</taxon>
        <taxon>Acidithiobacillia</taxon>
        <taxon>Acidithiobacillales</taxon>
        <taxon>Acidithiobacillaceae</taxon>
        <taxon>Acidithiobacillus</taxon>
    </lineage>
</organism>
<evidence type="ECO:0000313" key="4">
    <source>
        <dbReference type="Proteomes" id="UP000887300"/>
    </source>
</evidence>
<proteinExistence type="predicted"/>